<dbReference type="SUPFAM" id="SSF52058">
    <property type="entry name" value="L domain-like"/>
    <property type="match status" value="1"/>
</dbReference>
<sequence length="297" mass="34178">MPQICIPREFYQLFHSRYIAISGDFKELSKFFSYFWNLQTLVLNTPKPTLDIKAGIWNMSRLRHLRTNKPANFPPPTTSTSSCLQTLSLVAPESCKEDVLAKASNLKKLSIRGNMATFLETSKGEFSNFRVLERLESLTLLNDYLSRALHLPSALFVYLPKLKKLTLSKTRFEWNEANRLGHLECLEVLKLKENAFTGNSWKMEAGGFRKLQVLWIERAELVSWEASNCSFPRLRNLVFVSCLNLAKVPPELADLEYLQEMVLDNTSKAGDSAKEIERKRKEKQTPESIKFKLTISY</sequence>
<dbReference type="PANTHER" id="PTHR15140:SF48">
    <property type="entry name" value="LATE BLIGHT RESISTANCE PROTEIN HOMOLOG R1B-14"/>
    <property type="match status" value="1"/>
</dbReference>
<evidence type="ECO:0000259" key="2">
    <source>
        <dbReference type="Pfam" id="PF23598"/>
    </source>
</evidence>
<reference evidence="4" key="2">
    <citation type="submission" date="2025-08" db="UniProtKB">
        <authorList>
            <consortium name="RefSeq"/>
        </authorList>
    </citation>
    <scope>IDENTIFICATION</scope>
    <source>
        <tissue evidence="4">Leaf</tissue>
    </source>
</reference>
<reference evidence="3" key="1">
    <citation type="journal article" date="2013" name="Genome Biol.">
        <title>Reference genomes and transcriptomes of Nicotiana sylvestris and Nicotiana tomentosiformis.</title>
        <authorList>
            <person name="Sierro N."/>
            <person name="Battey J.N."/>
            <person name="Ouadi S."/>
            <person name="Bovet L."/>
            <person name="Goepfert S."/>
            <person name="Bakaher N."/>
            <person name="Peitsch M.C."/>
            <person name="Ivanov N.V."/>
        </authorList>
    </citation>
    <scope>NUCLEOTIDE SEQUENCE [LARGE SCALE GENOMIC DNA]</scope>
</reference>
<dbReference type="InterPro" id="IPR032675">
    <property type="entry name" value="LRR_dom_sf"/>
</dbReference>
<dbReference type="AlphaFoldDB" id="A0A1U7YWA5"/>
<dbReference type="Proteomes" id="UP000189701">
    <property type="component" value="Unplaced"/>
</dbReference>
<evidence type="ECO:0000313" key="3">
    <source>
        <dbReference type="Proteomes" id="UP000189701"/>
    </source>
</evidence>
<dbReference type="STRING" id="4096.A0A1U7YWA5"/>
<dbReference type="RefSeq" id="XP_009803469.1">
    <property type="nucleotide sequence ID" value="XM_009805167.1"/>
</dbReference>
<organism evidence="3 4">
    <name type="scientific">Nicotiana sylvestris</name>
    <name type="common">Wood tobacco</name>
    <name type="synonym">South American tobacco</name>
    <dbReference type="NCBI Taxonomy" id="4096"/>
    <lineage>
        <taxon>Eukaryota</taxon>
        <taxon>Viridiplantae</taxon>
        <taxon>Streptophyta</taxon>
        <taxon>Embryophyta</taxon>
        <taxon>Tracheophyta</taxon>
        <taxon>Spermatophyta</taxon>
        <taxon>Magnoliopsida</taxon>
        <taxon>eudicotyledons</taxon>
        <taxon>Gunneridae</taxon>
        <taxon>Pentapetalae</taxon>
        <taxon>asterids</taxon>
        <taxon>lamiids</taxon>
        <taxon>Solanales</taxon>
        <taxon>Solanaceae</taxon>
        <taxon>Nicotianoideae</taxon>
        <taxon>Nicotianeae</taxon>
        <taxon>Nicotiana</taxon>
    </lineage>
</organism>
<evidence type="ECO:0000313" key="4">
    <source>
        <dbReference type="RefSeq" id="XP_009803469.1"/>
    </source>
</evidence>
<proteinExistence type="predicted"/>
<dbReference type="Gene3D" id="3.80.10.10">
    <property type="entry name" value="Ribonuclease Inhibitor"/>
    <property type="match status" value="1"/>
</dbReference>
<feature type="domain" description="Disease resistance R13L4/SHOC-2-like LRR" evidence="2">
    <location>
        <begin position="10"/>
        <end position="263"/>
    </location>
</feature>
<dbReference type="Pfam" id="PF23598">
    <property type="entry name" value="LRR_14"/>
    <property type="match status" value="1"/>
</dbReference>
<protein>
    <submittedName>
        <fullName evidence="4">Late blight resistance protein homolog R1B-14</fullName>
    </submittedName>
</protein>
<evidence type="ECO:0000256" key="1">
    <source>
        <dbReference type="ARBA" id="ARBA00022737"/>
    </source>
</evidence>
<keyword evidence="1" id="KW-0677">Repeat</keyword>
<dbReference type="eggNOG" id="KOG4658">
    <property type="taxonomic scope" value="Eukaryota"/>
</dbReference>
<dbReference type="InterPro" id="IPR055414">
    <property type="entry name" value="LRR_R13L4/SHOC2-like"/>
</dbReference>
<dbReference type="PANTHER" id="PTHR15140">
    <property type="entry name" value="TUBULIN-SPECIFIC CHAPERONE E"/>
    <property type="match status" value="1"/>
</dbReference>
<accession>A0A1U7YWA5</accession>
<name>A0A1U7YWA5_NICSY</name>
<gene>
    <name evidence="4" type="primary">LOC104248839</name>
</gene>
<keyword evidence="3" id="KW-1185">Reference proteome</keyword>